<dbReference type="OrthoDB" id="10654234at2759"/>
<evidence type="ECO:0000313" key="3">
    <source>
        <dbReference type="Proteomes" id="UP000314294"/>
    </source>
</evidence>
<name>A0A4Z2IR76_9TELE</name>
<dbReference type="AlphaFoldDB" id="A0A4Z2IR76"/>
<gene>
    <name evidence="2" type="ORF">EYF80_009459</name>
</gene>
<sequence>MQQQPHCEEREEGGGTLEDASVLEDGAFAITVDLVLHVDAAGHFARLRLVLRFIPSAKTTEHTVIVQTTEGETPGAKPDVITRSREQPAGV</sequence>
<keyword evidence="3" id="KW-1185">Reference proteome</keyword>
<evidence type="ECO:0000313" key="2">
    <source>
        <dbReference type="EMBL" id="TNN80435.1"/>
    </source>
</evidence>
<dbReference type="Proteomes" id="UP000314294">
    <property type="component" value="Unassembled WGS sequence"/>
</dbReference>
<comment type="caution">
    <text evidence="2">The sequence shown here is derived from an EMBL/GenBank/DDBJ whole genome shotgun (WGS) entry which is preliminary data.</text>
</comment>
<organism evidence="2 3">
    <name type="scientific">Liparis tanakae</name>
    <name type="common">Tanaka's snailfish</name>
    <dbReference type="NCBI Taxonomy" id="230148"/>
    <lineage>
        <taxon>Eukaryota</taxon>
        <taxon>Metazoa</taxon>
        <taxon>Chordata</taxon>
        <taxon>Craniata</taxon>
        <taxon>Vertebrata</taxon>
        <taxon>Euteleostomi</taxon>
        <taxon>Actinopterygii</taxon>
        <taxon>Neopterygii</taxon>
        <taxon>Teleostei</taxon>
        <taxon>Neoteleostei</taxon>
        <taxon>Acanthomorphata</taxon>
        <taxon>Eupercaria</taxon>
        <taxon>Perciformes</taxon>
        <taxon>Cottioidei</taxon>
        <taxon>Cottales</taxon>
        <taxon>Liparidae</taxon>
        <taxon>Liparis</taxon>
    </lineage>
</organism>
<feature type="compositionally biased region" description="Basic and acidic residues" evidence="1">
    <location>
        <begin position="80"/>
        <end position="91"/>
    </location>
</feature>
<reference evidence="2 3" key="1">
    <citation type="submission" date="2019-03" db="EMBL/GenBank/DDBJ databases">
        <title>First draft genome of Liparis tanakae, snailfish: a comprehensive survey of snailfish specific genes.</title>
        <authorList>
            <person name="Kim W."/>
            <person name="Song I."/>
            <person name="Jeong J.-H."/>
            <person name="Kim D."/>
            <person name="Kim S."/>
            <person name="Ryu S."/>
            <person name="Song J.Y."/>
            <person name="Lee S.K."/>
        </authorList>
    </citation>
    <scope>NUCLEOTIDE SEQUENCE [LARGE SCALE GENOMIC DNA]</scope>
    <source>
        <tissue evidence="2">Muscle</tissue>
    </source>
</reference>
<dbReference type="EMBL" id="SRLO01000055">
    <property type="protein sequence ID" value="TNN80435.1"/>
    <property type="molecule type" value="Genomic_DNA"/>
</dbReference>
<accession>A0A4Z2IR76</accession>
<proteinExistence type="predicted"/>
<feature type="region of interest" description="Disordered" evidence="1">
    <location>
        <begin position="69"/>
        <end position="91"/>
    </location>
</feature>
<evidence type="ECO:0000256" key="1">
    <source>
        <dbReference type="SAM" id="MobiDB-lite"/>
    </source>
</evidence>
<protein>
    <submittedName>
        <fullName evidence="2">Uncharacterized protein</fullName>
    </submittedName>
</protein>